<dbReference type="Proteomes" id="UP000316621">
    <property type="component" value="Chromosome 1"/>
</dbReference>
<evidence type="ECO:0000313" key="1">
    <source>
        <dbReference type="EMBL" id="RZC44282.1"/>
    </source>
</evidence>
<protein>
    <submittedName>
        <fullName evidence="1">Uncharacterized protein</fullName>
    </submittedName>
</protein>
<name>A0A4Y7I989_PAPSO</name>
<dbReference type="AlphaFoldDB" id="A0A4Y7I989"/>
<reference evidence="1 2" key="1">
    <citation type="journal article" date="2018" name="Science">
        <title>The opium poppy genome and morphinan production.</title>
        <authorList>
            <person name="Guo L."/>
            <person name="Winzer T."/>
            <person name="Yang X."/>
            <person name="Li Y."/>
            <person name="Ning Z."/>
            <person name="He Z."/>
            <person name="Teodor R."/>
            <person name="Lu Y."/>
            <person name="Bowser T.A."/>
            <person name="Graham I.A."/>
            <person name="Ye K."/>
        </authorList>
    </citation>
    <scope>NUCLEOTIDE SEQUENCE [LARGE SCALE GENOMIC DNA]</scope>
    <source>
        <strain evidence="2">cv. HN1</strain>
        <tissue evidence="1">Leaves</tissue>
    </source>
</reference>
<keyword evidence="2" id="KW-1185">Reference proteome</keyword>
<accession>A0A4Y7I989</accession>
<organism evidence="1 2">
    <name type="scientific">Papaver somniferum</name>
    <name type="common">Opium poppy</name>
    <dbReference type="NCBI Taxonomy" id="3469"/>
    <lineage>
        <taxon>Eukaryota</taxon>
        <taxon>Viridiplantae</taxon>
        <taxon>Streptophyta</taxon>
        <taxon>Embryophyta</taxon>
        <taxon>Tracheophyta</taxon>
        <taxon>Spermatophyta</taxon>
        <taxon>Magnoliopsida</taxon>
        <taxon>Ranunculales</taxon>
        <taxon>Papaveraceae</taxon>
        <taxon>Papaveroideae</taxon>
        <taxon>Papaver</taxon>
    </lineage>
</organism>
<evidence type="ECO:0000313" key="2">
    <source>
        <dbReference type="Proteomes" id="UP000316621"/>
    </source>
</evidence>
<sequence>MKVKAKTPHKTQSREPVAAKHVAHLVQTLFFLKIPLGYCNEVLVSYPFLHMMILFSGSINVELGTSPAYCVVRSELQSGKLTFKALMESAAQSFVNNGEKYKDEKQEAFLTSLELGMRHG</sequence>
<dbReference type="EMBL" id="CM010715">
    <property type="protein sequence ID" value="RZC44282.1"/>
    <property type="molecule type" value="Genomic_DNA"/>
</dbReference>
<dbReference type="Gramene" id="RZC44282">
    <property type="protein sequence ID" value="RZC44282"/>
    <property type="gene ID" value="C5167_037231"/>
</dbReference>
<proteinExistence type="predicted"/>
<gene>
    <name evidence="1" type="ORF">C5167_037231</name>
</gene>